<proteinExistence type="predicted"/>
<feature type="compositionally biased region" description="Polar residues" evidence="1">
    <location>
        <begin position="482"/>
        <end position="491"/>
    </location>
</feature>
<sequence>MIQGTAQHGQEADFELENKDSRSYTLVEDLPPADRIEAFLGGTGTRFSFVGQQLWSNNASALRCLLTRTGMTASEQHCWWLRTCGVWANGAGLRRPSRPRPSWNLSPTSTHLHHHASSPASLSFTSVGSPSSPRQHRPTRTGNASPAPPASPRQHQQRLTTLRLRQLIVVASPSSPRQHRLTTGNASPAPPASPFQHRSANMSSVLQDGPAELFDFDAASEASGDPPAVPGDEMAQQLQCTELVDSLTAAATAAPGSGEAEILPTCEQASGALGNGDNPPQATLTFVIQDQNFSNSVELGILNEHPEALKAITPTQSLTSSTFFVPAIRAAMSVLQSEWVDRLAAELTAISLQQVEEVLSRSNPLASESSMEYQEFADIIGGKLNEALPRFEWQGPTNSFARARYIMAMLEEALRVLGARTEPLITALRSHARARSALKRIAHAIAESDRSPAELYGQWAHDTLLSALLFGRKPNRYAETFQTAGQNQEPSYQAVEASTDDSDSDVEDSRPTKLGSKRLIQDKSQHLTLAEGAEDDPVCMSDSDTDDSAHCKSKHRSTRQKAVDYNMKHHPQDGAIPRAYKRRKVTGKVVKK</sequence>
<feature type="region of interest" description="Disordered" evidence="1">
    <location>
        <begin position="531"/>
        <end position="560"/>
    </location>
</feature>
<name>A0A6A6BVE5_ZASCE</name>
<keyword evidence="3" id="KW-1185">Reference proteome</keyword>
<evidence type="ECO:0000256" key="1">
    <source>
        <dbReference type="SAM" id="MobiDB-lite"/>
    </source>
</evidence>
<reference evidence="2" key="1">
    <citation type="journal article" date="2020" name="Stud. Mycol.">
        <title>101 Dothideomycetes genomes: a test case for predicting lifestyles and emergence of pathogens.</title>
        <authorList>
            <person name="Haridas S."/>
            <person name="Albert R."/>
            <person name="Binder M."/>
            <person name="Bloem J."/>
            <person name="Labutti K."/>
            <person name="Salamov A."/>
            <person name="Andreopoulos B."/>
            <person name="Baker S."/>
            <person name="Barry K."/>
            <person name="Bills G."/>
            <person name="Bluhm B."/>
            <person name="Cannon C."/>
            <person name="Castanera R."/>
            <person name="Culley D."/>
            <person name="Daum C."/>
            <person name="Ezra D."/>
            <person name="Gonzalez J."/>
            <person name="Henrissat B."/>
            <person name="Kuo A."/>
            <person name="Liang C."/>
            <person name="Lipzen A."/>
            <person name="Lutzoni F."/>
            <person name="Magnuson J."/>
            <person name="Mondo S."/>
            <person name="Nolan M."/>
            <person name="Ohm R."/>
            <person name="Pangilinan J."/>
            <person name="Park H.-J."/>
            <person name="Ramirez L."/>
            <person name="Alfaro M."/>
            <person name="Sun H."/>
            <person name="Tritt A."/>
            <person name="Yoshinaga Y."/>
            <person name="Zwiers L.-H."/>
            <person name="Turgeon B."/>
            <person name="Goodwin S."/>
            <person name="Spatafora J."/>
            <person name="Crous P."/>
            <person name="Grigoriev I."/>
        </authorList>
    </citation>
    <scope>NUCLEOTIDE SEQUENCE</scope>
    <source>
        <strain evidence="2">ATCC 36951</strain>
    </source>
</reference>
<feature type="compositionally biased region" description="Polar residues" evidence="1">
    <location>
        <begin position="124"/>
        <end position="133"/>
    </location>
</feature>
<feature type="region of interest" description="Disordered" evidence="1">
    <location>
        <begin position="171"/>
        <end position="200"/>
    </location>
</feature>
<accession>A0A6A6BVE5</accession>
<feature type="region of interest" description="Disordered" evidence="1">
    <location>
        <begin position="95"/>
        <end position="157"/>
    </location>
</feature>
<dbReference type="EMBL" id="ML993649">
    <property type="protein sequence ID" value="KAF2158767.1"/>
    <property type="molecule type" value="Genomic_DNA"/>
</dbReference>
<feature type="region of interest" description="Disordered" evidence="1">
    <location>
        <begin position="482"/>
        <end position="514"/>
    </location>
</feature>
<feature type="compositionally biased region" description="Polar residues" evidence="1">
    <location>
        <begin position="172"/>
        <end position="186"/>
    </location>
</feature>
<gene>
    <name evidence="2" type="ORF">M409DRAFT_61356</name>
</gene>
<evidence type="ECO:0000313" key="2">
    <source>
        <dbReference type="EMBL" id="KAF2158767.1"/>
    </source>
</evidence>
<dbReference type="AlphaFoldDB" id="A0A6A6BVE5"/>
<evidence type="ECO:0000313" key="3">
    <source>
        <dbReference type="Proteomes" id="UP000799537"/>
    </source>
</evidence>
<dbReference type="GeneID" id="54567994"/>
<organism evidence="2 3">
    <name type="scientific">Zasmidium cellare ATCC 36951</name>
    <dbReference type="NCBI Taxonomy" id="1080233"/>
    <lineage>
        <taxon>Eukaryota</taxon>
        <taxon>Fungi</taxon>
        <taxon>Dikarya</taxon>
        <taxon>Ascomycota</taxon>
        <taxon>Pezizomycotina</taxon>
        <taxon>Dothideomycetes</taxon>
        <taxon>Dothideomycetidae</taxon>
        <taxon>Mycosphaerellales</taxon>
        <taxon>Mycosphaerellaceae</taxon>
        <taxon>Zasmidium</taxon>
    </lineage>
</organism>
<protein>
    <submittedName>
        <fullName evidence="2">Uncharacterized protein</fullName>
    </submittedName>
</protein>
<dbReference type="RefSeq" id="XP_033659656.1">
    <property type="nucleotide sequence ID" value="XM_033814722.1"/>
</dbReference>
<dbReference type="Proteomes" id="UP000799537">
    <property type="component" value="Unassembled WGS sequence"/>
</dbReference>